<comment type="caution">
    <text evidence="10">The sequence shown here is derived from an EMBL/GenBank/DDBJ whole genome shotgun (WGS) entry which is preliminary data.</text>
</comment>
<dbReference type="GO" id="GO:0004673">
    <property type="term" value="F:protein histidine kinase activity"/>
    <property type="evidence" value="ECO:0007669"/>
    <property type="project" value="UniProtKB-EC"/>
</dbReference>
<proteinExistence type="predicted"/>
<dbReference type="GeneID" id="93485614"/>
<reference evidence="10 11" key="1">
    <citation type="submission" date="2020-08" db="EMBL/GenBank/DDBJ databases">
        <title>Genomic Encyclopedia of Type Strains, Phase IV (KMG-IV): sequencing the most valuable type-strain genomes for metagenomic binning, comparative biology and taxonomic classification.</title>
        <authorList>
            <person name="Goeker M."/>
        </authorList>
    </citation>
    <scope>NUCLEOTIDE SEQUENCE [LARGE SCALE GENOMIC DNA]</scope>
    <source>
        <strain evidence="10 11">DSM 21255</strain>
    </source>
</reference>
<dbReference type="OrthoDB" id="9767435at2"/>
<evidence type="ECO:0000313" key="11">
    <source>
        <dbReference type="Proteomes" id="UP000591941"/>
    </source>
</evidence>
<dbReference type="InterPro" id="IPR011495">
    <property type="entry name" value="Sig_transdc_His_kin_sub2_dim/P"/>
</dbReference>
<dbReference type="RefSeq" id="WP_159821803.1">
    <property type="nucleotide sequence ID" value="NZ_CABWNB010000001.1"/>
</dbReference>
<evidence type="ECO:0000256" key="7">
    <source>
        <dbReference type="ARBA" id="ARBA00022840"/>
    </source>
</evidence>
<name>A0A841R402_9FIRM</name>
<evidence type="ECO:0000259" key="9">
    <source>
        <dbReference type="Pfam" id="PF13581"/>
    </source>
</evidence>
<dbReference type="Pfam" id="PF07568">
    <property type="entry name" value="HisKA_2"/>
    <property type="match status" value="1"/>
</dbReference>
<organism evidence="10 11">
    <name type="scientific">Negativicoccus succinicivorans</name>
    <dbReference type="NCBI Taxonomy" id="620903"/>
    <lineage>
        <taxon>Bacteria</taxon>
        <taxon>Bacillati</taxon>
        <taxon>Bacillota</taxon>
        <taxon>Negativicutes</taxon>
        <taxon>Veillonellales</taxon>
        <taxon>Veillonellaceae</taxon>
        <taxon>Negativicoccus</taxon>
    </lineage>
</organism>
<evidence type="ECO:0000256" key="1">
    <source>
        <dbReference type="ARBA" id="ARBA00000085"/>
    </source>
</evidence>
<evidence type="ECO:0000256" key="5">
    <source>
        <dbReference type="ARBA" id="ARBA00022741"/>
    </source>
</evidence>
<evidence type="ECO:0000313" key="10">
    <source>
        <dbReference type="EMBL" id="MBB6477302.1"/>
    </source>
</evidence>
<keyword evidence="4" id="KW-0808">Transferase</keyword>
<dbReference type="Proteomes" id="UP000591941">
    <property type="component" value="Unassembled WGS sequence"/>
</dbReference>
<evidence type="ECO:0000256" key="6">
    <source>
        <dbReference type="ARBA" id="ARBA00022777"/>
    </source>
</evidence>
<dbReference type="PANTHER" id="PTHR41523">
    <property type="entry name" value="TWO-COMPONENT SYSTEM SENSOR PROTEIN"/>
    <property type="match status" value="1"/>
</dbReference>
<dbReference type="InterPro" id="IPR003594">
    <property type="entry name" value="HATPase_dom"/>
</dbReference>
<dbReference type="Gene3D" id="3.30.450.280">
    <property type="entry name" value="GAF domain"/>
    <property type="match status" value="1"/>
</dbReference>
<dbReference type="InterPro" id="IPR038424">
    <property type="entry name" value="H_kinase_PdtaS_GAF_sf"/>
</dbReference>
<dbReference type="PANTHER" id="PTHR41523:SF8">
    <property type="entry name" value="ETHYLENE RESPONSE SENSOR PROTEIN"/>
    <property type="match status" value="1"/>
</dbReference>
<comment type="catalytic activity">
    <reaction evidence="1">
        <text>ATP + protein L-histidine = ADP + protein N-phospho-L-histidine.</text>
        <dbReference type="EC" id="2.7.13.3"/>
    </reaction>
</comment>
<accession>A0A841R402</accession>
<keyword evidence="3" id="KW-0597">Phosphoprotein</keyword>
<dbReference type="GO" id="GO:0005524">
    <property type="term" value="F:ATP binding"/>
    <property type="evidence" value="ECO:0007669"/>
    <property type="project" value="UniProtKB-KW"/>
</dbReference>
<keyword evidence="6 10" id="KW-0418">Kinase</keyword>
<evidence type="ECO:0000256" key="4">
    <source>
        <dbReference type="ARBA" id="ARBA00022679"/>
    </source>
</evidence>
<protein>
    <recommendedName>
        <fullName evidence="2">histidine kinase</fullName>
        <ecNumber evidence="2">2.7.13.3</ecNumber>
    </recommendedName>
</protein>
<keyword evidence="5" id="KW-0547">Nucleotide-binding</keyword>
<evidence type="ECO:0000256" key="3">
    <source>
        <dbReference type="ARBA" id="ARBA00022553"/>
    </source>
</evidence>
<dbReference type="Gene3D" id="3.30.565.10">
    <property type="entry name" value="Histidine kinase-like ATPase, C-terminal domain"/>
    <property type="match status" value="1"/>
</dbReference>
<evidence type="ECO:0000256" key="2">
    <source>
        <dbReference type="ARBA" id="ARBA00012438"/>
    </source>
</evidence>
<feature type="domain" description="Histidine kinase/HSP90-like ATPase" evidence="9">
    <location>
        <begin position="358"/>
        <end position="417"/>
    </location>
</feature>
<keyword evidence="7" id="KW-0067">ATP-binding</keyword>
<keyword evidence="11" id="KW-1185">Reference proteome</keyword>
<dbReference type="SUPFAM" id="SSF55874">
    <property type="entry name" value="ATPase domain of HSP90 chaperone/DNA topoisomerase II/histidine kinase"/>
    <property type="match status" value="1"/>
</dbReference>
<dbReference type="EMBL" id="JACHHI010000001">
    <property type="protein sequence ID" value="MBB6477302.1"/>
    <property type="molecule type" value="Genomic_DNA"/>
</dbReference>
<dbReference type="Pfam" id="PF13581">
    <property type="entry name" value="HATPase_c_2"/>
    <property type="match status" value="1"/>
</dbReference>
<dbReference type="Gene3D" id="3.30.450.20">
    <property type="entry name" value="PAS domain"/>
    <property type="match status" value="1"/>
</dbReference>
<dbReference type="AlphaFoldDB" id="A0A841R402"/>
<gene>
    <name evidence="10" type="ORF">HNR45_000324</name>
</gene>
<sequence>MSFSLREYITQTSVSAVGARILTELTAWLGFLADLTQKNILFFVPDAEKTAVIVTEKAAPAVGVAIDFGQVGEKFPLKYEQILTGVLRTGRPISGRREVELGVSLSFDVYPVLDNAGLVLALIAFVGSPDNTPQLLLDSAWRLLGLPYPTDATEQMNVSTQDGILLYNPAGRVVYMNEIGQRLLHLWEVSQPNTALRMSDSLVMAPVEQARTEKAIVTAEWELPQAVLAARALPIPAEGTVAGVLLLLTDVTMLRQKEKEIFVKDVVIQEIHHRVKNNLQTVASLLRMQERRSGEETKAALKEAERRILAIASIHDTLAAQVEDEVDIALLIEGLIQQLRLEWAPAVEITWEAAGTWGTVTSEDALTIGMTVHELVQNACEHGKGESKQQQVNVRLYGDTDGLRLTIQNFGPPLPPDFSPDRYRLGLQIVANLVKFHLGGTFVMQNEKNSVLAICQFPRKEEK</sequence>
<feature type="domain" description="Signal transduction histidine kinase subgroup 2 dimerisation and phosphoacceptor" evidence="8">
    <location>
        <begin position="270"/>
        <end position="340"/>
    </location>
</feature>
<evidence type="ECO:0000259" key="8">
    <source>
        <dbReference type="Pfam" id="PF07568"/>
    </source>
</evidence>
<dbReference type="InterPro" id="IPR036890">
    <property type="entry name" value="HATPase_C_sf"/>
</dbReference>
<dbReference type="EC" id="2.7.13.3" evidence="2"/>